<comment type="subcellular location">
    <subcellularLocation>
        <location evidence="1">Cell membrane</location>
        <topology evidence="1">Single-pass type I membrane protein</topology>
    </subcellularLocation>
</comment>
<evidence type="ECO:0000313" key="14">
    <source>
        <dbReference type="Proteomes" id="UP000694569"/>
    </source>
</evidence>
<evidence type="ECO:0000256" key="1">
    <source>
        <dbReference type="ARBA" id="ARBA00004251"/>
    </source>
</evidence>
<name>A0A8C5PC66_9ANUR</name>
<protein>
    <recommendedName>
        <fullName evidence="12">Fibronectin type-III domain-containing protein</fullName>
    </recommendedName>
</protein>
<evidence type="ECO:0000256" key="9">
    <source>
        <dbReference type="ARBA" id="ARBA00023170"/>
    </source>
</evidence>
<dbReference type="Pfam" id="PF00041">
    <property type="entry name" value="fn3"/>
    <property type="match status" value="1"/>
</dbReference>
<keyword evidence="5" id="KW-0732">Signal</keyword>
<evidence type="ECO:0000256" key="10">
    <source>
        <dbReference type="ARBA" id="ARBA00023180"/>
    </source>
</evidence>
<keyword evidence="7 11" id="KW-1133">Transmembrane helix</keyword>
<dbReference type="SMART" id="SM00060">
    <property type="entry name" value="FN3"/>
    <property type="match status" value="2"/>
</dbReference>
<feature type="domain" description="Fibronectin type-III" evidence="12">
    <location>
        <begin position="202"/>
        <end position="296"/>
    </location>
</feature>
<keyword evidence="4 11" id="KW-0812">Transmembrane</keyword>
<dbReference type="Gene3D" id="2.60.40.10">
    <property type="entry name" value="Immunoglobulins"/>
    <property type="match status" value="3"/>
</dbReference>
<organism evidence="13 14">
    <name type="scientific">Leptobrachium leishanense</name>
    <name type="common">Leishan spiny toad</name>
    <dbReference type="NCBI Taxonomy" id="445787"/>
    <lineage>
        <taxon>Eukaryota</taxon>
        <taxon>Metazoa</taxon>
        <taxon>Chordata</taxon>
        <taxon>Craniata</taxon>
        <taxon>Vertebrata</taxon>
        <taxon>Euteleostomi</taxon>
        <taxon>Amphibia</taxon>
        <taxon>Batrachia</taxon>
        <taxon>Anura</taxon>
        <taxon>Pelobatoidea</taxon>
        <taxon>Megophryidae</taxon>
        <taxon>Leptobrachium</taxon>
    </lineage>
</organism>
<keyword evidence="9" id="KW-0675">Receptor</keyword>
<dbReference type="Proteomes" id="UP000694569">
    <property type="component" value="Unplaced"/>
</dbReference>
<dbReference type="InterPro" id="IPR013783">
    <property type="entry name" value="Ig-like_fold"/>
</dbReference>
<dbReference type="InterPro" id="IPR052672">
    <property type="entry name" value="Type1_Cytokine_Rcpt_Type2"/>
</dbReference>
<evidence type="ECO:0000256" key="3">
    <source>
        <dbReference type="ARBA" id="ARBA00022475"/>
    </source>
</evidence>
<dbReference type="GO" id="GO:0005886">
    <property type="term" value="C:plasma membrane"/>
    <property type="evidence" value="ECO:0007669"/>
    <property type="project" value="UniProtKB-SubCell"/>
</dbReference>
<sequence>QHCFILIAPSHKVDLWRRIHASHGNRSVQLKWRERNDVKASGITLGYRVKWFPEDRTATQRTETTTLKDITIQVSGKAYLVSVVSYNSAGVSPAAFLRIPADGGITCKLINYIQILKWDDNLIIKWNATAAEIGIFVVEWHRAYDTNSNDLYWQYIKNSTEWTPQKGTFEPYTCFILSVYPLVGDKVEASSTVDFYFKEGAPRRGPSVTTKSLSNTEVTLKWDTIPEEDRNGFITNYTIFYQSLNGKQSVVTVDYSIHEYTLQALAPNTLHSVYVTAGTQAGSTCGNIVHFNTMKYNKDDIGRLFGGVGMSLGLLFVLAFGVLCAQKRHRFGNLCLPDVPSPADSSMADWPSNWTQTTTFLLNTAHSDGMVHSDLYVFDAAPLEEKYFKHVVSEQRIAPFIVCNSEDYKHETRGFPQEAEVTGKQKSFDKLPDLLQAATACNSLQGSSTPPHDQNEGIRKELITSESEEHNVKIAINPYLKNPARMRDTLILGYISK</sequence>
<evidence type="ECO:0000313" key="13">
    <source>
        <dbReference type="Ensembl" id="ENSLLEP00000013519.1"/>
    </source>
</evidence>
<keyword evidence="14" id="KW-1185">Reference proteome</keyword>
<dbReference type="CDD" id="cd00063">
    <property type="entry name" value="FN3"/>
    <property type="match status" value="1"/>
</dbReference>
<dbReference type="AlphaFoldDB" id="A0A8C5PC66"/>
<evidence type="ECO:0000256" key="2">
    <source>
        <dbReference type="ARBA" id="ARBA00008921"/>
    </source>
</evidence>
<reference evidence="13" key="1">
    <citation type="submission" date="2025-08" db="UniProtKB">
        <authorList>
            <consortium name="Ensembl"/>
        </authorList>
    </citation>
    <scope>IDENTIFICATION</scope>
</reference>
<dbReference type="PROSITE" id="PS50853">
    <property type="entry name" value="FN3"/>
    <property type="match status" value="1"/>
</dbReference>
<reference evidence="13" key="2">
    <citation type="submission" date="2025-09" db="UniProtKB">
        <authorList>
            <consortium name="Ensembl"/>
        </authorList>
    </citation>
    <scope>IDENTIFICATION</scope>
</reference>
<evidence type="ECO:0000256" key="8">
    <source>
        <dbReference type="ARBA" id="ARBA00023136"/>
    </source>
</evidence>
<feature type="transmembrane region" description="Helical" evidence="11">
    <location>
        <begin position="304"/>
        <end position="324"/>
    </location>
</feature>
<dbReference type="GeneTree" id="ENSGT00940000155603"/>
<evidence type="ECO:0000256" key="6">
    <source>
        <dbReference type="ARBA" id="ARBA00022737"/>
    </source>
</evidence>
<evidence type="ECO:0000256" key="7">
    <source>
        <dbReference type="ARBA" id="ARBA00022989"/>
    </source>
</evidence>
<evidence type="ECO:0000256" key="5">
    <source>
        <dbReference type="ARBA" id="ARBA00022729"/>
    </source>
</evidence>
<dbReference type="PANTHER" id="PTHR48423:SF1">
    <property type="entry name" value="INTERLEUKIN-27 RECEPTOR SUBUNIT ALPHA"/>
    <property type="match status" value="1"/>
</dbReference>
<dbReference type="SUPFAM" id="SSF49265">
    <property type="entry name" value="Fibronectin type III"/>
    <property type="match status" value="2"/>
</dbReference>
<dbReference type="PANTHER" id="PTHR48423">
    <property type="entry name" value="INTERLEUKIN-27 RECEPTOR SUBUNIT ALPHA"/>
    <property type="match status" value="1"/>
</dbReference>
<keyword evidence="10" id="KW-0325">Glycoprotein</keyword>
<keyword evidence="8 11" id="KW-0472">Membrane</keyword>
<dbReference type="FunFam" id="2.60.40.10:FF:000414">
    <property type="entry name" value="Interleukin-6 receptor subunit beta"/>
    <property type="match status" value="1"/>
</dbReference>
<comment type="similarity">
    <text evidence="2">Belongs to the type I cytokine receptor family. Type 2 subfamily.</text>
</comment>
<dbReference type="OrthoDB" id="9828391at2759"/>
<keyword evidence="6" id="KW-0677">Repeat</keyword>
<proteinExistence type="inferred from homology"/>
<dbReference type="InterPro" id="IPR003961">
    <property type="entry name" value="FN3_dom"/>
</dbReference>
<evidence type="ECO:0000259" key="12">
    <source>
        <dbReference type="PROSITE" id="PS50853"/>
    </source>
</evidence>
<dbReference type="Ensembl" id="ENSLLET00000014043.1">
    <property type="protein sequence ID" value="ENSLLEP00000013519.1"/>
    <property type="gene ID" value="ENSLLEG00000008551.1"/>
</dbReference>
<evidence type="ECO:0000256" key="11">
    <source>
        <dbReference type="SAM" id="Phobius"/>
    </source>
</evidence>
<keyword evidence="3" id="KW-1003">Cell membrane</keyword>
<evidence type="ECO:0000256" key="4">
    <source>
        <dbReference type="ARBA" id="ARBA00022692"/>
    </source>
</evidence>
<accession>A0A8C5PC66</accession>
<dbReference type="InterPro" id="IPR036116">
    <property type="entry name" value="FN3_sf"/>
</dbReference>